<evidence type="ECO:0000313" key="2">
    <source>
        <dbReference type="Proteomes" id="UP001279012"/>
    </source>
</evidence>
<dbReference type="Gene3D" id="3.90.1150.10">
    <property type="entry name" value="Aspartate Aminotransferase, domain 1"/>
    <property type="match status" value="1"/>
</dbReference>
<feature type="non-terminal residue" evidence="1">
    <location>
        <position position="1"/>
    </location>
</feature>
<accession>A0AAW9EFW4</accession>
<dbReference type="EMBL" id="JAWZZT010002222">
    <property type="protein sequence ID" value="MDX7019569.1"/>
    <property type="molecule type" value="Genomic_DNA"/>
</dbReference>
<sequence length="76" mass="8571">NMLFVRVGEQHAAALGEYMKAQGVLINASPIVRLVMHLDVSREQLAEVVAHWRAFLTQLGDGRAATDFGSWRQWLH</sequence>
<organism evidence="1 2">
    <name type="scientific">Klebsiella aerogenes</name>
    <name type="common">Enterobacter aerogenes</name>
    <dbReference type="NCBI Taxonomy" id="548"/>
    <lineage>
        <taxon>Bacteria</taxon>
        <taxon>Pseudomonadati</taxon>
        <taxon>Pseudomonadota</taxon>
        <taxon>Gammaproteobacteria</taxon>
        <taxon>Enterobacterales</taxon>
        <taxon>Enterobacteriaceae</taxon>
        <taxon>Klebsiella/Raoultella group</taxon>
        <taxon>Klebsiella</taxon>
    </lineage>
</organism>
<proteinExistence type="predicted"/>
<dbReference type="InterPro" id="IPR015422">
    <property type="entry name" value="PyrdxlP-dep_Trfase_small"/>
</dbReference>
<evidence type="ECO:0000313" key="1">
    <source>
        <dbReference type="EMBL" id="MDX7019569.1"/>
    </source>
</evidence>
<evidence type="ECO:0008006" key="3">
    <source>
        <dbReference type="Google" id="ProtNLM"/>
    </source>
</evidence>
<reference evidence="1" key="1">
    <citation type="submission" date="2023-11" db="EMBL/GenBank/DDBJ databases">
        <title>Detection of rare carbapenemases in Enterobacterales - comparison of two colorimetric and two CIM-based carbapenemase assays.</title>
        <authorList>
            <person name="Schaffarczyk L."/>
            <person name="Noster J."/>
            <person name="Stelzer Y."/>
            <person name="Sattler J."/>
            <person name="Gatermann S."/>
            <person name="Hamprecht A."/>
        </authorList>
    </citation>
    <scope>NUCLEOTIDE SEQUENCE</scope>
    <source>
        <strain evidence="1">CIM-Cont-037</strain>
    </source>
</reference>
<name>A0AAW9EFW4_KLEAE</name>
<protein>
    <recommendedName>
        <fullName evidence="3">Threonine aldolase</fullName>
    </recommendedName>
</protein>
<dbReference type="AlphaFoldDB" id="A0AAW9EFW4"/>
<gene>
    <name evidence="1" type="ORF">SJ059_34675</name>
</gene>
<dbReference type="Proteomes" id="UP001279012">
    <property type="component" value="Unassembled WGS sequence"/>
</dbReference>
<feature type="non-terminal residue" evidence="1">
    <location>
        <position position="76"/>
    </location>
</feature>
<comment type="caution">
    <text evidence="1">The sequence shown here is derived from an EMBL/GenBank/DDBJ whole genome shotgun (WGS) entry which is preliminary data.</text>
</comment>